<dbReference type="Gene3D" id="3.90.1210.10">
    <property type="entry name" value="Antifreeze-like/N-acetylneuraminic acid synthase C-terminal domain"/>
    <property type="match status" value="1"/>
</dbReference>
<name>A0ABT3C125_9PSED</name>
<evidence type="ECO:0000313" key="3">
    <source>
        <dbReference type="EMBL" id="MCV4378773.1"/>
    </source>
</evidence>
<dbReference type="EMBL" id="JAOXML010000018">
    <property type="protein sequence ID" value="MCV4378773.1"/>
    <property type="molecule type" value="Genomic_DNA"/>
</dbReference>
<dbReference type="NCBIfam" id="TIGR03177">
    <property type="entry name" value="pilus_cpaB"/>
    <property type="match status" value="1"/>
</dbReference>
<dbReference type="Pfam" id="PF16976">
    <property type="entry name" value="RcpC"/>
    <property type="match status" value="1"/>
</dbReference>
<dbReference type="RefSeq" id="WP_117185387.1">
    <property type="nucleotide sequence ID" value="NZ_JAFGZD010000021.1"/>
</dbReference>
<protein>
    <submittedName>
        <fullName evidence="3">Flp pilus assembly protein CpaB</fullName>
    </submittedName>
</protein>
<dbReference type="Pfam" id="PF08666">
    <property type="entry name" value="SAF"/>
    <property type="match status" value="1"/>
</dbReference>
<sequence length="317" mass="33892">MSSRITMVLAIVFLLGAVVAGYLGLMVSKEPAAPPPVEAPVVQAPPPAVVEPPPPPVEEALRQNVVVLARNVPSYTLLKDEDLLIERLKVAPAGSFSRIEDVLGRSTWRPLTAGTWLSESSFEAGGALSRMIRPDERAMALSVDEVIGASGLLSPGDYVDVLLYLPEDTVNPIRSSQVAVPALRILSVGELLGPTRDGKPARNISADERFQLEQQRTNARTVVVAVPESLLSRLLLATQTGVLRLAVRSADEGNLQDYWTADPGRPDVAVRLDTARRNLVQFSQLALSGAANPHAGASRGSRGVEVIRGNQVTQQTP</sequence>
<feature type="domain" description="SAF" evidence="2">
    <location>
        <begin position="63"/>
        <end position="123"/>
    </location>
</feature>
<dbReference type="GeneID" id="93563602"/>
<evidence type="ECO:0000313" key="4">
    <source>
        <dbReference type="Proteomes" id="UP001207294"/>
    </source>
</evidence>
<evidence type="ECO:0000256" key="1">
    <source>
        <dbReference type="SAM" id="MobiDB-lite"/>
    </source>
</evidence>
<dbReference type="InterPro" id="IPR013974">
    <property type="entry name" value="SAF"/>
</dbReference>
<comment type="caution">
    <text evidence="3">The sequence shown here is derived from an EMBL/GenBank/DDBJ whole genome shotgun (WGS) entry which is preliminary data.</text>
</comment>
<organism evidence="3 4">
    <name type="scientific">Pseudomonas capsici</name>
    <dbReference type="NCBI Taxonomy" id="2810614"/>
    <lineage>
        <taxon>Bacteria</taxon>
        <taxon>Pseudomonadati</taxon>
        <taxon>Pseudomonadota</taxon>
        <taxon>Gammaproteobacteria</taxon>
        <taxon>Pseudomonadales</taxon>
        <taxon>Pseudomonadaceae</taxon>
        <taxon>Pseudomonas</taxon>
    </lineage>
</organism>
<dbReference type="SMART" id="SM00858">
    <property type="entry name" value="SAF"/>
    <property type="match status" value="1"/>
</dbReference>
<dbReference type="InterPro" id="IPR017592">
    <property type="entry name" value="Pilus_assmbl_Flp-typ_CpaB"/>
</dbReference>
<reference evidence="3 4" key="1">
    <citation type="submission" date="2022-10" db="EMBL/GenBank/DDBJ databases">
        <title>Characterization of Pseudomonas capsici strains from pepper and tomato in Georgia.</title>
        <authorList>
            <person name="Zhao M."/>
            <person name="Dutta B."/>
        </authorList>
    </citation>
    <scope>NUCLEOTIDE SEQUENCE [LARGE SCALE GENOMIC DNA]</scope>
    <source>
        <strain evidence="3 4">Pc20-5</strain>
    </source>
</reference>
<dbReference type="CDD" id="cd11614">
    <property type="entry name" value="SAF_CpaB_FlgA_like"/>
    <property type="match status" value="1"/>
</dbReference>
<dbReference type="Proteomes" id="UP001207294">
    <property type="component" value="Unassembled WGS sequence"/>
</dbReference>
<proteinExistence type="predicted"/>
<accession>A0ABT3C125</accession>
<feature type="region of interest" description="Disordered" evidence="1">
    <location>
        <begin position="290"/>
        <end position="317"/>
    </location>
</feature>
<evidence type="ECO:0000259" key="2">
    <source>
        <dbReference type="SMART" id="SM00858"/>
    </source>
</evidence>
<dbReference type="InterPro" id="IPR031571">
    <property type="entry name" value="RcpC_dom"/>
</dbReference>
<gene>
    <name evidence="3" type="primary">cpaB</name>
    <name evidence="3" type="ORF">OH718_19410</name>
</gene>
<keyword evidence="4" id="KW-1185">Reference proteome</keyword>